<feature type="compositionally biased region" description="Polar residues" evidence="1">
    <location>
        <begin position="69"/>
        <end position="90"/>
    </location>
</feature>
<name>A0A1G4JAP3_9SACH</name>
<evidence type="ECO:0000313" key="2">
    <source>
        <dbReference type="EMBL" id="SCU87101.1"/>
    </source>
</evidence>
<feature type="region of interest" description="Disordered" evidence="1">
    <location>
        <begin position="40"/>
        <end position="131"/>
    </location>
</feature>
<reference evidence="3" key="1">
    <citation type="submission" date="2016-03" db="EMBL/GenBank/DDBJ databases">
        <authorList>
            <person name="Devillers Hugo."/>
        </authorList>
    </citation>
    <scope>NUCLEOTIDE SEQUENCE [LARGE SCALE GENOMIC DNA]</scope>
</reference>
<sequence length="722" mass="78708">MGLGINRKPHKVPDLSRYDYHYQTKDEESGKLGLSAAAAAASAGRSRSLVHSRKPLQARPETAHGRSYSLRNSAKSNTKPISGNSEQMGSLTKGRPSLPTPGRTASRSNSIVTVHTTEVRDPTGRTHSITKKSVRRVNGYEYVETTTTTTTTNAAGPGDTEKHFNEFTTDFSQDFEFDHDQNHDQGEDHDRFIMSSGVSDTLREEDEEDDIDIDDASFMDAMDYLPKSKTTKPTAPVPRKVKRLAKPKQALSEQEIYAKALEAARKKVYGDQAVDNAGPSVATRNATRLGSLRETPAIEPATPRTKRRSFSLKKLGQKQARPQNEAVNNYEKPNQTRTTLRDQLPAVGSSSHARRMSDGEIHAKALELAREQYAAGKADQPTVISPIEAPDLKNSLVEAPYVEAPHAEAPPTKTGSSNSKVKNFFNKVAQFSHENYGYQTKNGKQSSTGASSENKVCRESPSLENERRPVANDANGHVQEPSNDDGFQDKVNSVLKSEDSDLARDNFAQDETDINVKTSSSDEAMGNATAFVPVNAEFIQAGAADTQVVNTVVVQSETLETTSSNHELSAPTVSKTQQVNVEEQPNDLEHAETKSLQPYRTEVVPKTGFNPSSPAKTSSGKTTQATQATQGTNDTQPQASTLASSVSSSQANFSRQSVRGSLPGPRQDQVQPGLYDTTLAKKSESTDLRTTPALKSSQRGAARKPTFLQKLFKRSSKKTKQN</sequence>
<feature type="region of interest" description="Disordered" evidence="1">
    <location>
        <begin position="437"/>
        <end position="490"/>
    </location>
</feature>
<feature type="compositionally biased region" description="Basic residues" evidence="1">
    <location>
        <begin position="711"/>
        <end position="722"/>
    </location>
</feature>
<protein>
    <submittedName>
        <fullName evidence="2">LAME_0D08768g1_1</fullName>
    </submittedName>
</protein>
<evidence type="ECO:0000313" key="3">
    <source>
        <dbReference type="Proteomes" id="UP000191144"/>
    </source>
</evidence>
<dbReference type="Proteomes" id="UP000191144">
    <property type="component" value="Chromosome D"/>
</dbReference>
<feature type="region of interest" description="Disordered" evidence="1">
    <location>
        <begin position="176"/>
        <end position="251"/>
    </location>
</feature>
<evidence type="ECO:0000256" key="1">
    <source>
        <dbReference type="SAM" id="MobiDB-lite"/>
    </source>
</evidence>
<feature type="compositionally biased region" description="Polar residues" evidence="1">
    <location>
        <begin position="320"/>
        <end position="338"/>
    </location>
</feature>
<dbReference type="EMBL" id="LT598482">
    <property type="protein sequence ID" value="SCU87101.1"/>
    <property type="molecule type" value="Genomic_DNA"/>
</dbReference>
<feature type="region of interest" description="Disordered" evidence="1">
    <location>
        <begin position="292"/>
        <end position="358"/>
    </location>
</feature>
<organism evidence="2 3">
    <name type="scientific">Lachancea meyersii CBS 8951</name>
    <dbReference type="NCBI Taxonomy" id="1266667"/>
    <lineage>
        <taxon>Eukaryota</taxon>
        <taxon>Fungi</taxon>
        <taxon>Dikarya</taxon>
        <taxon>Ascomycota</taxon>
        <taxon>Saccharomycotina</taxon>
        <taxon>Saccharomycetes</taxon>
        <taxon>Saccharomycetales</taxon>
        <taxon>Saccharomycetaceae</taxon>
        <taxon>Lachancea</taxon>
    </lineage>
</organism>
<accession>A0A1G4JAP3</accession>
<gene>
    <name evidence="2" type="ORF">LAME_0D08768G</name>
</gene>
<dbReference type="OrthoDB" id="4069015at2759"/>
<feature type="compositionally biased region" description="Low complexity" evidence="1">
    <location>
        <begin position="615"/>
        <end position="657"/>
    </location>
</feature>
<feature type="region of interest" description="Disordered" evidence="1">
    <location>
        <begin position="501"/>
        <end position="520"/>
    </location>
</feature>
<dbReference type="AlphaFoldDB" id="A0A1G4JAP3"/>
<proteinExistence type="predicted"/>
<feature type="compositionally biased region" description="Acidic residues" evidence="1">
    <location>
        <begin position="203"/>
        <end position="217"/>
    </location>
</feature>
<feature type="compositionally biased region" description="Polar residues" evidence="1">
    <location>
        <begin position="560"/>
        <end position="583"/>
    </location>
</feature>
<feature type="compositionally biased region" description="Polar residues" evidence="1">
    <location>
        <begin position="437"/>
        <end position="454"/>
    </location>
</feature>
<feature type="region of interest" description="Disordered" evidence="1">
    <location>
        <begin position="560"/>
        <end position="722"/>
    </location>
</feature>
<keyword evidence="3" id="KW-1185">Reference proteome</keyword>
<feature type="compositionally biased region" description="Polar residues" evidence="1">
    <location>
        <begin position="103"/>
        <end position="116"/>
    </location>
</feature>
<feature type="compositionally biased region" description="Basic and acidic residues" evidence="1">
    <location>
        <begin position="176"/>
        <end position="192"/>
    </location>
</feature>